<reference evidence="5 6" key="1">
    <citation type="submission" date="2018-10" db="EMBL/GenBank/DDBJ databases">
        <authorList>
            <person name="Perry B.J."/>
            <person name="Sullivan J.T."/>
            <person name="Murphy R.J.T."/>
            <person name="Ramsay J.P."/>
            <person name="Ronson C.W."/>
        </authorList>
    </citation>
    <scope>NUCLEOTIDE SEQUENCE [LARGE SCALE GENOMIC DNA]</scope>
    <source>
        <strain evidence="5 6">R88b</strain>
    </source>
</reference>
<accession>A0A6M7WMQ0</accession>
<feature type="domain" description="HTH araC/xylS-type" evidence="4">
    <location>
        <begin position="192"/>
        <end position="291"/>
    </location>
</feature>
<sequence>MGLNSHSEHKYQASSQLRAAIQLPNLRAEQRRLEAGHHTPGVRSSTELAFVIAGRAFAQQNTNGATGRYFIQPGIACILPKGVEESESANTSPLECLHIYLPDTLIAQSAIADYDIDPAKVELSYVGGLRDPKLYQIAMGFNDVLGRPAEPTDRLFLDGMQAALAGYLLGTYTIDRWRPPARSPEFDGKRLTRVLDYIETYLAAGETRLADLAAEACLSEFHFSRLFREATGLSPHRFVTLRRVQEAQKRLAHGKSSLVEIALETGFGSQANFIRVFRKATGLTPGQYRVLRRR</sequence>
<name>A0A6M7WMQ0_RHILI</name>
<dbReference type="InterPro" id="IPR050204">
    <property type="entry name" value="AraC_XylS_family_regulators"/>
</dbReference>
<dbReference type="InterPro" id="IPR018062">
    <property type="entry name" value="HTH_AraC-typ_CS"/>
</dbReference>
<dbReference type="EMBL" id="CP033367">
    <property type="protein sequence ID" value="QKD05380.1"/>
    <property type="molecule type" value="Genomic_DNA"/>
</dbReference>
<dbReference type="PRINTS" id="PR00032">
    <property type="entry name" value="HTHARAC"/>
</dbReference>
<evidence type="ECO:0000256" key="3">
    <source>
        <dbReference type="ARBA" id="ARBA00023163"/>
    </source>
</evidence>
<organism evidence="5 6">
    <name type="scientific">Mesorhizobium loti R88b</name>
    <dbReference type="NCBI Taxonomy" id="935548"/>
    <lineage>
        <taxon>Bacteria</taxon>
        <taxon>Pseudomonadati</taxon>
        <taxon>Pseudomonadota</taxon>
        <taxon>Alphaproteobacteria</taxon>
        <taxon>Hyphomicrobiales</taxon>
        <taxon>Phyllobacteriaceae</taxon>
        <taxon>Mesorhizobium</taxon>
    </lineage>
</organism>
<dbReference type="SUPFAM" id="SSF46689">
    <property type="entry name" value="Homeodomain-like"/>
    <property type="match status" value="2"/>
</dbReference>
<dbReference type="InterPro" id="IPR020449">
    <property type="entry name" value="Tscrpt_reg_AraC-type_HTH"/>
</dbReference>
<evidence type="ECO:0000259" key="4">
    <source>
        <dbReference type="PROSITE" id="PS01124"/>
    </source>
</evidence>
<dbReference type="PANTHER" id="PTHR46796">
    <property type="entry name" value="HTH-TYPE TRANSCRIPTIONAL ACTIVATOR RHAS-RELATED"/>
    <property type="match status" value="1"/>
</dbReference>
<dbReference type="PANTHER" id="PTHR46796:SF6">
    <property type="entry name" value="ARAC SUBFAMILY"/>
    <property type="match status" value="1"/>
</dbReference>
<dbReference type="Pfam" id="PF12833">
    <property type="entry name" value="HTH_18"/>
    <property type="match status" value="1"/>
</dbReference>
<dbReference type="InterPro" id="IPR018060">
    <property type="entry name" value="HTH_AraC"/>
</dbReference>
<dbReference type="Gene3D" id="1.10.10.60">
    <property type="entry name" value="Homeodomain-like"/>
    <property type="match status" value="2"/>
</dbReference>
<evidence type="ECO:0000313" key="5">
    <source>
        <dbReference type="EMBL" id="QKD05380.1"/>
    </source>
</evidence>
<dbReference type="GO" id="GO:0043565">
    <property type="term" value="F:sequence-specific DNA binding"/>
    <property type="evidence" value="ECO:0007669"/>
    <property type="project" value="InterPro"/>
</dbReference>
<dbReference type="InterPro" id="IPR009057">
    <property type="entry name" value="Homeodomain-like_sf"/>
</dbReference>
<dbReference type="GO" id="GO:0003700">
    <property type="term" value="F:DNA-binding transcription factor activity"/>
    <property type="evidence" value="ECO:0007669"/>
    <property type="project" value="InterPro"/>
</dbReference>
<keyword evidence="2" id="KW-0238">DNA-binding</keyword>
<dbReference type="AlphaFoldDB" id="A0A6M7WMQ0"/>
<dbReference type="SMART" id="SM00342">
    <property type="entry name" value="HTH_ARAC"/>
    <property type="match status" value="1"/>
</dbReference>
<dbReference type="RefSeq" id="WP_027033664.1">
    <property type="nucleotide sequence ID" value="NZ_CP033367.1"/>
</dbReference>
<keyword evidence="3" id="KW-0804">Transcription</keyword>
<dbReference type="PROSITE" id="PS00041">
    <property type="entry name" value="HTH_ARAC_FAMILY_1"/>
    <property type="match status" value="1"/>
</dbReference>
<evidence type="ECO:0000256" key="2">
    <source>
        <dbReference type="ARBA" id="ARBA00023125"/>
    </source>
</evidence>
<evidence type="ECO:0000256" key="1">
    <source>
        <dbReference type="ARBA" id="ARBA00023015"/>
    </source>
</evidence>
<dbReference type="Proteomes" id="UP000503017">
    <property type="component" value="Chromosome"/>
</dbReference>
<evidence type="ECO:0000313" key="6">
    <source>
        <dbReference type="Proteomes" id="UP000503017"/>
    </source>
</evidence>
<gene>
    <name evidence="5" type="ORF">EB235_31065</name>
</gene>
<proteinExistence type="predicted"/>
<keyword evidence="1" id="KW-0805">Transcription regulation</keyword>
<protein>
    <submittedName>
        <fullName evidence="5">AraC family transcriptional regulator</fullName>
    </submittedName>
</protein>
<dbReference type="PROSITE" id="PS01124">
    <property type="entry name" value="HTH_ARAC_FAMILY_2"/>
    <property type="match status" value="1"/>
</dbReference>